<feature type="compositionally biased region" description="Gly residues" evidence="1">
    <location>
        <begin position="135"/>
        <end position="144"/>
    </location>
</feature>
<organism evidence="2 3">
    <name type="scientific">Agrocybe pediades</name>
    <dbReference type="NCBI Taxonomy" id="84607"/>
    <lineage>
        <taxon>Eukaryota</taxon>
        <taxon>Fungi</taxon>
        <taxon>Dikarya</taxon>
        <taxon>Basidiomycota</taxon>
        <taxon>Agaricomycotina</taxon>
        <taxon>Agaricomycetes</taxon>
        <taxon>Agaricomycetidae</taxon>
        <taxon>Agaricales</taxon>
        <taxon>Agaricineae</taxon>
        <taxon>Strophariaceae</taxon>
        <taxon>Agrocybe</taxon>
    </lineage>
</organism>
<feature type="region of interest" description="Disordered" evidence="1">
    <location>
        <begin position="1"/>
        <end position="104"/>
    </location>
</feature>
<evidence type="ECO:0000313" key="3">
    <source>
        <dbReference type="Proteomes" id="UP000521872"/>
    </source>
</evidence>
<feature type="compositionally biased region" description="Polar residues" evidence="1">
    <location>
        <begin position="33"/>
        <end position="62"/>
    </location>
</feature>
<feature type="compositionally biased region" description="Low complexity" evidence="1">
    <location>
        <begin position="123"/>
        <end position="134"/>
    </location>
</feature>
<evidence type="ECO:0000313" key="2">
    <source>
        <dbReference type="EMBL" id="KAF4619328.1"/>
    </source>
</evidence>
<evidence type="ECO:0000256" key="1">
    <source>
        <dbReference type="SAM" id="MobiDB-lite"/>
    </source>
</evidence>
<name>A0A8H4QY30_9AGAR</name>
<dbReference type="AlphaFoldDB" id="A0A8H4QY30"/>
<sequence>MAEEKEALSDLTPAPPPPPPTIPQHDPPAYDSLGSTNANATSIVGQDTWRRTNSFSSQPIALSNSNSGSTPSSFKPFPQTNSTPPAAPPARAHTRSSSTSSISSLKSLKSKRSWFNFGGGGSTNSTSSSTTSVSGGSGAAAAGGHGTIAVSSRKVTEVRTTVCGLIRNLVVGQEQLGTHESEELSPAALGILQSCAEACSAHSLSLSTILQEKFIESHSPLYWSIVKRPVRNTVVKQDAVRAEQQSVSLLDADDVDEPARMEDDPTSHNANDLLGALLNHVAPSYLSVDTITELRQGCLATSDQSTFQRLRLLIPQFSTISGADQVLLGASRPVDDVTVEIGGGNEGAFAVNIKVPQFHKRMMISKEIGLEFVARNRLWRFSFLIMPDNVWYGPPPGSWCVSISLQEPSPPTWFDARVILPNCSTPLEPSNVLRLKSKQMMEAPRNGVPATQIVVALDESQAFASLQYSGSSYIPADEKLTVRLEAKLRKPSQDSDGCVIS</sequence>
<feature type="compositionally biased region" description="Pro residues" evidence="1">
    <location>
        <begin position="13"/>
        <end position="26"/>
    </location>
</feature>
<dbReference type="Proteomes" id="UP000521872">
    <property type="component" value="Unassembled WGS sequence"/>
</dbReference>
<gene>
    <name evidence="2" type="ORF">D9613_004885</name>
</gene>
<accession>A0A8H4QY30</accession>
<feature type="region of interest" description="Disordered" evidence="1">
    <location>
        <begin position="119"/>
        <end position="144"/>
    </location>
</feature>
<feature type="compositionally biased region" description="Low complexity" evidence="1">
    <location>
        <begin position="89"/>
        <end position="104"/>
    </location>
</feature>
<protein>
    <submittedName>
        <fullName evidence="2">Uncharacterized protein</fullName>
    </submittedName>
</protein>
<comment type="caution">
    <text evidence="2">The sequence shown here is derived from an EMBL/GenBank/DDBJ whole genome shotgun (WGS) entry which is preliminary data.</text>
</comment>
<dbReference type="EMBL" id="JAACJL010000016">
    <property type="protein sequence ID" value="KAF4619328.1"/>
    <property type="molecule type" value="Genomic_DNA"/>
</dbReference>
<feature type="compositionally biased region" description="Low complexity" evidence="1">
    <location>
        <begin position="63"/>
        <end position="73"/>
    </location>
</feature>
<reference evidence="2 3" key="1">
    <citation type="submission" date="2019-12" db="EMBL/GenBank/DDBJ databases">
        <authorList>
            <person name="Floudas D."/>
            <person name="Bentzer J."/>
            <person name="Ahren D."/>
            <person name="Johansson T."/>
            <person name="Persson P."/>
            <person name="Tunlid A."/>
        </authorList>
    </citation>
    <scope>NUCLEOTIDE SEQUENCE [LARGE SCALE GENOMIC DNA]</scope>
    <source>
        <strain evidence="2 3">CBS 102.39</strain>
    </source>
</reference>
<keyword evidence="3" id="KW-1185">Reference proteome</keyword>
<proteinExistence type="predicted"/>